<comment type="caution">
    <text evidence="1">The sequence shown here is derived from an EMBL/GenBank/DDBJ whole genome shotgun (WGS) entry which is preliminary data.</text>
</comment>
<dbReference type="AlphaFoldDB" id="A0AA38RWR8"/>
<organism evidence="1 2">
    <name type="scientific">Coniochaeta hoffmannii</name>
    <dbReference type="NCBI Taxonomy" id="91930"/>
    <lineage>
        <taxon>Eukaryota</taxon>
        <taxon>Fungi</taxon>
        <taxon>Dikarya</taxon>
        <taxon>Ascomycota</taxon>
        <taxon>Pezizomycotina</taxon>
        <taxon>Sordariomycetes</taxon>
        <taxon>Sordariomycetidae</taxon>
        <taxon>Coniochaetales</taxon>
        <taxon>Coniochaetaceae</taxon>
        <taxon>Coniochaeta</taxon>
    </lineage>
</organism>
<sequence length="123" mass="12529">MASTPSISWETACATSRAVAARNAAAVPLPTARPVTGVGRRAPQGNLVDQNPAACPTTYVVQPGQSAGSTSTRYQRTVTQTVRLPCGGCPLVLSTALAGYGPAGRFTTTVTSPVASTTTYVCQ</sequence>
<keyword evidence="2" id="KW-1185">Reference proteome</keyword>
<accession>A0AA38RWR8</accession>
<reference evidence="1" key="1">
    <citation type="submission" date="2022-07" db="EMBL/GenBank/DDBJ databases">
        <title>Fungi with potential for degradation of polypropylene.</title>
        <authorList>
            <person name="Gostincar C."/>
        </authorList>
    </citation>
    <scope>NUCLEOTIDE SEQUENCE</scope>
    <source>
        <strain evidence="1">EXF-13287</strain>
    </source>
</reference>
<evidence type="ECO:0000313" key="2">
    <source>
        <dbReference type="Proteomes" id="UP001174691"/>
    </source>
</evidence>
<protein>
    <submittedName>
        <fullName evidence="1">Uncharacterized protein</fullName>
    </submittedName>
</protein>
<name>A0AA38RWR8_9PEZI</name>
<dbReference type="EMBL" id="JANBVN010000041">
    <property type="protein sequence ID" value="KAJ9158143.1"/>
    <property type="molecule type" value="Genomic_DNA"/>
</dbReference>
<evidence type="ECO:0000313" key="1">
    <source>
        <dbReference type="EMBL" id="KAJ9158143.1"/>
    </source>
</evidence>
<dbReference type="Proteomes" id="UP001174691">
    <property type="component" value="Unassembled WGS sequence"/>
</dbReference>
<gene>
    <name evidence="1" type="ORF">NKR19_g3617</name>
</gene>
<proteinExistence type="predicted"/>